<organism evidence="1 2">
    <name type="scientific">Candidatus Staskawiczbacteria bacterium RIFCSPHIGHO2_02_FULL_42_22</name>
    <dbReference type="NCBI Taxonomy" id="1802207"/>
    <lineage>
        <taxon>Bacteria</taxon>
        <taxon>Candidatus Staskawicziibacteriota</taxon>
    </lineage>
</organism>
<comment type="caution">
    <text evidence="1">The sequence shown here is derived from an EMBL/GenBank/DDBJ whole genome shotgun (WGS) entry which is preliminary data.</text>
</comment>
<reference evidence="1 2" key="1">
    <citation type="journal article" date="2016" name="Nat. Commun.">
        <title>Thousands of microbial genomes shed light on interconnected biogeochemical processes in an aquifer system.</title>
        <authorList>
            <person name="Anantharaman K."/>
            <person name="Brown C.T."/>
            <person name="Hug L.A."/>
            <person name="Sharon I."/>
            <person name="Castelle C.J."/>
            <person name="Probst A.J."/>
            <person name="Thomas B.C."/>
            <person name="Singh A."/>
            <person name="Wilkins M.J."/>
            <person name="Karaoz U."/>
            <person name="Brodie E.L."/>
            <person name="Williams K.H."/>
            <person name="Hubbard S.S."/>
            <person name="Banfield J.F."/>
        </authorList>
    </citation>
    <scope>NUCLEOTIDE SEQUENCE [LARGE SCALE GENOMIC DNA]</scope>
</reference>
<dbReference type="Proteomes" id="UP000178820">
    <property type="component" value="Unassembled WGS sequence"/>
</dbReference>
<protein>
    <submittedName>
        <fullName evidence="1">Uncharacterized protein</fullName>
    </submittedName>
</protein>
<dbReference type="AlphaFoldDB" id="A0A1G2I477"/>
<accession>A0A1G2I477</accession>
<name>A0A1G2I477_9BACT</name>
<sequence length="164" mass="18229">MNVEKTYEKFMSLHTEEKIYVPGIGNGLFKALLVELNKLGWDVRPPSATDALSVAQLELFGRFPDEIKLASLGHWSAARGTLIRCKKQLVVVDGRLVVRYGATDVTTDGGADMEIVHPVSFPLTEDDLLLTRVHFPIEEPRKGYLCEGGRQCDHGADGPHWVNE</sequence>
<dbReference type="EMBL" id="MHOT01000013">
    <property type="protein sequence ID" value="OGZ69281.1"/>
    <property type="molecule type" value="Genomic_DNA"/>
</dbReference>
<gene>
    <name evidence="1" type="ORF">A3D44_01155</name>
</gene>
<proteinExistence type="predicted"/>
<evidence type="ECO:0000313" key="2">
    <source>
        <dbReference type="Proteomes" id="UP000178820"/>
    </source>
</evidence>
<evidence type="ECO:0000313" key="1">
    <source>
        <dbReference type="EMBL" id="OGZ69281.1"/>
    </source>
</evidence>